<protein>
    <submittedName>
        <fullName evidence="1">Uncharacterized protein</fullName>
    </submittedName>
</protein>
<evidence type="ECO:0000313" key="1">
    <source>
        <dbReference type="EMBL" id="OXE50326.1"/>
    </source>
</evidence>
<accession>A0A227KRI9</accession>
<dbReference type="RefSeq" id="WP_066591838.1">
    <property type="nucleotide sequence ID" value="NZ_CAJTBZ010000059.1"/>
</dbReference>
<evidence type="ECO:0000313" key="2">
    <source>
        <dbReference type="Proteomes" id="UP000214610"/>
    </source>
</evidence>
<dbReference type="EMBL" id="NHMP01000002">
    <property type="protein sequence ID" value="OXE50326.1"/>
    <property type="molecule type" value="Genomic_DNA"/>
</dbReference>
<keyword evidence="2" id="KW-1185">Reference proteome</keyword>
<dbReference type="AlphaFoldDB" id="A0A227KRI9"/>
<name>A0A227KRI9_9BURK</name>
<dbReference type="Proteomes" id="UP000214610">
    <property type="component" value="Unassembled WGS sequence"/>
</dbReference>
<reference evidence="2" key="1">
    <citation type="submission" date="2017-05" db="EMBL/GenBank/DDBJ databases">
        <title>Improved OligoMM genomes.</title>
        <authorList>
            <person name="Garzetti D."/>
        </authorList>
    </citation>
    <scope>NUCLEOTIDE SEQUENCE [LARGE SCALE GENOMIC DNA]</scope>
    <source>
        <strain evidence="2">YL45</strain>
    </source>
</reference>
<proteinExistence type="predicted"/>
<organism evidence="1 2">
    <name type="scientific">Turicimonas muris</name>
    <dbReference type="NCBI Taxonomy" id="1796652"/>
    <lineage>
        <taxon>Bacteria</taxon>
        <taxon>Pseudomonadati</taxon>
        <taxon>Pseudomonadota</taxon>
        <taxon>Betaproteobacteria</taxon>
        <taxon>Burkholderiales</taxon>
        <taxon>Sutterellaceae</taxon>
        <taxon>Turicimonas</taxon>
    </lineage>
</organism>
<gene>
    <name evidence="1" type="ORF">ADH67_04905</name>
</gene>
<sequence length="76" mass="8618">MKKALLETLSEYCQLGIPQQLDYSKFNLYSIITHSTVIEGSTVTEVKNQLLFDEGITSNKRSLREQLIKQVGRPAC</sequence>
<dbReference type="GeneID" id="78363610"/>
<comment type="caution">
    <text evidence="1">The sequence shown here is derived from an EMBL/GenBank/DDBJ whole genome shotgun (WGS) entry which is preliminary data.</text>
</comment>